<dbReference type="EMBL" id="CAJPEV010004282">
    <property type="protein sequence ID" value="CAG0901505.1"/>
    <property type="molecule type" value="Genomic_DNA"/>
</dbReference>
<reference evidence="1" key="1">
    <citation type="submission" date="2020-11" db="EMBL/GenBank/DDBJ databases">
        <authorList>
            <person name="Tran Van P."/>
        </authorList>
    </citation>
    <scope>NUCLEOTIDE SEQUENCE</scope>
</reference>
<accession>A0A7R9FRJ6</accession>
<name>A0A7R9FRJ6_9CRUS</name>
<dbReference type="AlphaFoldDB" id="A0A7R9FRJ6"/>
<evidence type="ECO:0000313" key="1">
    <source>
        <dbReference type="EMBL" id="CAD7252288.1"/>
    </source>
</evidence>
<protein>
    <submittedName>
        <fullName evidence="1">Uncharacterized protein</fullName>
    </submittedName>
</protein>
<organism evidence="1">
    <name type="scientific">Darwinula stevensoni</name>
    <dbReference type="NCBI Taxonomy" id="69355"/>
    <lineage>
        <taxon>Eukaryota</taxon>
        <taxon>Metazoa</taxon>
        <taxon>Ecdysozoa</taxon>
        <taxon>Arthropoda</taxon>
        <taxon>Crustacea</taxon>
        <taxon>Oligostraca</taxon>
        <taxon>Ostracoda</taxon>
        <taxon>Podocopa</taxon>
        <taxon>Podocopida</taxon>
        <taxon>Darwinulocopina</taxon>
        <taxon>Darwinuloidea</taxon>
        <taxon>Darwinulidae</taxon>
        <taxon>Darwinula</taxon>
    </lineage>
</organism>
<sequence length="138" mass="15275">MGTSCEEAWCPAGFQCVMAQNLCDALPGECPEFPHCVPEDYETCDDIECEEGHHCIMQEIGCEDCYPVAECVPDIHHESSRNDLLRPQPKMNLLQLMAGGCPLQPVSAGMLRAKKTSFEGLAKGPRAKFLERSARFIL</sequence>
<evidence type="ECO:0000313" key="2">
    <source>
        <dbReference type="Proteomes" id="UP000677054"/>
    </source>
</evidence>
<proteinExistence type="predicted"/>
<dbReference type="Proteomes" id="UP000677054">
    <property type="component" value="Unassembled WGS sequence"/>
</dbReference>
<keyword evidence="2" id="KW-1185">Reference proteome</keyword>
<dbReference type="EMBL" id="LR903799">
    <property type="protein sequence ID" value="CAD7252288.1"/>
    <property type="molecule type" value="Genomic_DNA"/>
</dbReference>
<gene>
    <name evidence="1" type="ORF">DSTB1V02_LOCUS12046</name>
</gene>